<dbReference type="PROSITE" id="PS00138">
    <property type="entry name" value="SUBTILASE_SER"/>
    <property type="match status" value="1"/>
</dbReference>
<dbReference type="Pfam" id="PF00082">
    <property type="entry name" value="Peptidase_S8"/>
    <property type="match status" value="1"/>
</dbReference>
<keyword evidence="5 6" id="KW-0040">ANK repeat</keyword>
<dbReference type="AlphaFoldDB" id="A0A366QQV8"/>
<dbReference type="InterPro" id="IPR023828">
    <property type="entry name" value="Peptidase_S8_Ser-AS"/>
</dbReference>
<dbReference type="InterPro" id="IPR000209">
    <property type="entry name" value="Peptidase_S8/S53_dom"/>
</dbReference>
<evidence type="ECO:0000256" key="3">
    <source>
        <dbReference type="ARBA" id="ARBA00022801"/>
    </source>
</evidence>
<feature type="repeat" description="ANK" evidence="6">
    <location>
        <begin position="311"/>
        <end position="343"/>
    </location>
</feature>
<evidence type="ECO:0000313" key="12">
    <source>
        <dbReference type="Proteomes" id="UP000253153"/>
    </source>
</evidence>
<keyword evidence="2" id="KW-0677">Repeat</keyword>
<feature type="region of interest" description="Disordered" evidence="9">
    <location>
        <begin position="558"/>
        <end position="584"/>
    </location>
</feature>
<dbReference type="InterPro" id="IPR023827">
    <property type="entry name" value="Peptidase_S8_Asp-AS"/>
</dbReference>
<accession>A0A366QQV8</accession>
<feature type="domain" description="Peptidase S8/S53" evidence="10">
    <location>
        <begin position="472"/>
        <end position="723"/>
    </location>
</feature>
<evidence type="ECO:0000256" key="9">
    <source>
        <dbReference type="SAM" id="MobiDB-lite"/>
    </source>
</evidence>
<dbReference type="EMBL" id="QKXC01000319">
    <property type="protein sequence ID" value="RBR07309.1"/>
    <property type="molecule type" value="Genomic_DNA"/>
</dbReference>
<keyword evidence="1 7" id="KW-0645">Protease</keyword>
<evidence type="ECO:0000256" key="7">
    <source>
        <dbReference type="PROSITE-ProRule" id="PRU01240"/>
    </source>
</evidence>
<comment type="similarity">
    <text evidence="7 8">Belongs to the peptidase S8 family.</text>
</comment>
<evidence type="ECO:0000256" key="1">
    <source>
        <dbReference type="ARBA" id="ARBA00022670"/>
    </source>
</evidence>
<reference evidence="11 12" key="1">
    <citation type="submission" date="2018-06" db="EMBL/GenBank/DDBJ databases">
        <title>Fusarium incarnatum-equiseti species complex species 28.</title>
        <authorList>
            <person name="Gardiner D.M."/>
        </authorList>
    </citation>
    <scope>NUCLEOTIDE SEQUENCE [LARGE SCALE GENOMIC DNA]</scope>
    <source>
        <strain evidence="11 12">FIESC_28</strain>
    </source>
</reference>
<dbReference type="SUPFAM" id="SSF48403">
    <property type="entry name" value="Ankyrin repeat"/>
    <property type="match status" value="1"/>
</dbReference>
<dbReference type="PRINTS" id="PR00723">
    <property type="entry name" value="SUBTILISIN"/>
</dbReference>
<dbReference type="PRINTS" id="PR01415">
    <property type="entry name" value="ANKYRIN"/>
</dbReference>
<dbReference type="GeneID" id="42000141"/>
<gene>
    <name evidence="11" type="ORF">FIESC28_10715</name>
</gene>
<keyword evidence="12" id="KW-1185">Reference proteome</keyword>
<evidence type="ECO:0000256" key="4">
    <source>
        <dbReference type="ARBA" id="ARBA00022825"/>
    </source>
</evidence>
<evidence type="ECO:0000313" key="11">
    <source>
        <dbReference type="EMBL" id="RBR07309.1"/>
    </source>
</evidence>
<dbReference type="SUPFAM" id="SSF52743">
    <property type="entry name" value="Subtilisin-like"/>
    <property type="match status" value="1"/>
</dbReference>
<dbReference type="Gene3D" id="3.40.50.200">
    <property type="entry name" value="Peptidase S8/S53 domain"/>
    <property type="match status" value="1"/>
</dbReference>
<feature type="repeat" description="ANK" evidence="6">
    <location>
        <begin position="278"/>
        <end position="310"/>
    </location>
</feature>
<dbReference type="InterPro" id="IPR015500">
    <property type="entry name" value="Peptidase_S8_subtilisin-rel"/>
</dbReference>
<dbReference type="GO" id="GO:0006508">
    <property type="term" value="P:proteolysis"/>
    <property type="evidence" value="ECO:0007669"/>
    <property type="project" value="UniProtKB-KW"/>
</dbReference>
<dbReference type="Gene3D" id="1.25.40.20">
    <property type="entry name" value="Ankyrin repeat-containing domain"/>
    <property type="match status" value="3"/>
</dbReference>
<keyword evidence="4 7" id="KW-0720">Serine protease</keyword>
<feature type="region of interest" description="Disordered" evidence="9">
    <location>
        <begin position="360"/>
        <end position="411"/>
    </location>
</feature>
<dbReference type="PROSITE" id="PS50297">
    <property type="entry name" value="ANK_REP_REGION"/>
    <property type="match status" value="5"/>
</dbReference>
<dbReference type="RefSeq" id="XP_031011096.1">
    <property type="nucleotide sequence ID" value="XM_031164845.1"/>
</dbReference>
<proteinExistence type="inferred from homology"/>
<dbReference type="SMART" id="SM00248">
    <property type="entry name" value="ANK"/>
    <property type="match status" value="7"/>
</dbReference>
<dbReference type="GO" id="GO:0004252">
    <property type="term" value="F:serine-type endopeptidase activity"/>
    <property type="evidence" value="ECO:0007669"/>
    <property type="project" value="UniProtKB-UniRule"/>
</dbReference>
<dbReference type="InterPro" id="IPR002110">
    <property type="entry name" value="Ankyrin_rpt"/>
</dbReference>
<feature type="repeat" description="ANK" evidence="6">
    <location>
        <begin position="164"/>
        <end position="196"/>
    </location>
</feature>
<feature type="repeat" description="ANK" evidence="6">
    <location>
        <begin position="95"/>
        <end position="127"/>
    </location>
</feature>
<dbReference type="PROSITE" id="PS00136">
    <property type="entry name" value="SUBTILASE_ASP"/>
    <property type="match status" value="1"/>
</dbReference>
<dbReference type="Pfam" id="PF00023">
    <property type="entry name" value="Ank"/>
    <property type="match status" value="1"/>
</dbReference>
<feature type="repeat" description="ANK" evidence="6">
    <location>
        <begin position="131"/>
        <end position="163"/>
    </location>
</feature>
<dbReference type="Proteomes" id="UP000253153">
    <property type="component" value="Unassembled WGS sequence"/>
</dbReference>
<dbReference type="InterPro" id="IPR036770">
    <property type="entry name" value="Ankyrin_rpt-contain_sf"/>
</dbReference>
<evidence type="ECO:0000256" key="5">
    <source>
        <dbReference type="ARBA" id="ARBA00023043"/>
    </source>
</evidence>
<evidence type="ECO:0000256" key="8">
    <source>
        <dbReference type="RuleBase" id="RU003355"/>
    </source>
</evidence>
<feature type="repeat" description="ANK" evidence="6">
    <location>
        <begin position="62"/>
        <end position="94"/>
    </location>
</feature>
<dbReference type="InterPro" id="IPR036852">
    <property type="entry name" value="Peptidase_S8/S53_dom_sf"/>
</dbReference>
<feature type="active site" description="Charge relay system" evidence="7">
    <location>
        <position position="700"/>
    </location>
</feature>
<feature type="region of interest" description="Disordered" evidence="9">
    <location>
        <begin position="1"/>
        <end position="22"/>
    </location>
</feature>
<dbReference type="PROSITE" id="PS51892">
    <property type="entry name" value="SUBTILASE"/>
    <property type="match status" value="1"/>
</dbReference>
<evidence type="ECO:0000256" key="6">
    <source>
        <dbReference type="PROSITE-ProRule" id="PRU00023"/>
    </source>
</evidence>
<dbReference type="OrthoDB" id="206201at2759"/>
<keyword evidence="3 7" id="KW-0378">Hydrolase</keyword>
<dbReference type="Pfam" id="PF12796">
    <property type="entry name" value="Ank_2"/>
    <property type="match status" value="2"/>
</dbReference>
<name>A0A366QQV8_9HYPO</name>
<feature type="active site" description="Charge relay system" evidence="7">
    <location>
        <position position="478"/>
    </location>
</feature>
<organism evidence="11 12">
    <name type="scientific">Fusarium coffeatum</name>
    <dbReference type="NCBI Taxonomy" id="231269"/>
    <lineage>
        <taxon>Eukaryota</taxon>
        <taxon>Fungi</taxon>
        <taxon>Dikarya</taxon>
        <taxon>Ascomycota</taxon>
        <taxon>Pezizomycotina</taxon>
        <taxon>Sordariomycetes</taxon>
        <taxon>Hypocreomycetidae</taxon>
        <taxon>Hypocreales</taxon>
        <taxon>Nectriaceae</taxon>
        <taxon>Fusarium</taxon>
        <taxon>Fusarium incarnatum-equiseti species complex</taxon>
    </lineage>
</organism>
<evidence type="ECO:0000259" key="10">
    <source>
        <dbReference type="Pfam" id="PF00082"/>
    </source>
</evidence>
<sequence>MKPEDYKQFLRSHKFDPENRPKERGDAIHAAIIEKRVYIAIELLNLYPKDCLEARSRSGSKNWRTPLHNACENERTLVVKNLLDKGADVNARSFRKLTPLVFATEARNLEIVKLLVGKGADVNLQTDQKTTKRSALHVAATIESPDFILTLLVNGADPKLVNTTGNTPLHLAVRSGCASAAALLLFHGASPTVRNENGKSPLDLVEKLNQGDREQFTHIFECAKKEGEFGDFLDRHIRPGIPVDLVAAMHWAISQDLERAVAYILHIDPHAAGATLPRGWYPLHVAARAGHEKCVAVLLEHGAEVDCKTKTSYTPLMLAAEKGHKKTLRVLLEYGASRSATNESGENAWKIARQHGHRFPMPLPVRHVDPSEVNRDDKELDDNNSLAPPKERPQCRTPSPGPRDVAEDPGKGELYAIGDARSQEEQSTPTPQNSENFEAFLKTLEETWYNRIGWHPDDDIEGPTDKWPGPPVKVAILDTGIDLNHPDFSQPAKRRTKIGVKLQTSAYPEEIQSKRIKACKNFADGPDDDVTDEDGHGTHIAGLIMTIAPRAELYIAKVSSSRKPDDNEESPKKKPKRGGKQAHPIREALRWAIENRVNIINMSLGFSEQGSLELVQTLDEAGNKGICVFAAAANHGDIHAIAWPARDHRLANCVGSTDEHYKLAWVSPTANENFLIFGTFGVDISSHWPGGGYRRMSGTSVSTPIAVGMAAMIIAFLNKKNDWDVEDKERNLDKPKEWLIRGTAGMGRVLTRMCRESNGLRLLSPKLMWGKDSRRKAYPITILGLLSEWEGYELT</sequence>
<evidence type="ECO:0000256" key="2">
    <source>
        <dbReference type="ARBA" id="ARBA00022737"/>
    </source>
</evidence>
<dbReference type="PROSITE" id="PS50088">
    <property type="entry name" value="ANK_REPEAT"/>
    <property type="match status" value="6"/>
</dbReference>
<dbReference type="PANTHER" id="PTHR24171">
    <property type="entry name" value="ANKYRIN REPEAT DOMAIN-CONTAINING PROTEIN 39-RELATED"/>
    <property type="match status" value="1"/>
</dbReference>
<feature type="active site" description="Charge relay system" evidence="7">
    <location>
        <position position="536"/>
    </location>
</feature>
<feature type="compositionally biased region" description="Basic and acidic residues" evidence="9">
    <location>
        <begin position="366"/>
        <end position="378"/>
    </location>
</feature>
<feature type="compositionally biased region" description="Basic and acidic residues" evidence="9">
    <location>
        <begin position="562"/>
        <end position="572"/>
    </location>
</feature>
<comment type="caution">
    <text evidence="11">The sequence shown here is derived from an EMBL/GenBank/DDBJ whole genome shotgun (WGS) entry which is preliminary data.</text>
</comment>
<protein>
    <recommendedName>
        <fullName evidence="10">Peptidase S8/S53 domain-containing protein</fullName>
    </recommendedName>
</protein>